<dbReference type="OrthoDB" id="5873825at2759"/>
<keyword evidence="2 4" id="KW-0863">Zinc-finger</keyword>
<dbReference type="AlphaFoldDB" id="A0A0N4V0H9"/>
<dbReference type="GO" id="GO:0006357">
    <property type="term" value="P:regulation of transcription by RNA polymerase II"/>
    <property type="evidence" value="ECO:0007669"/>
    <property type="project" value="TreeGrafter"/>
</dbReference>
<dbReference type="GO" id="GO:0005634">
    <property type="term" value="C:nucleus"/>
    <property type="evidence" value="ECO:0007669"/>
    <property type="project" value="TreeGrafter"/>
</dbReference>
<dbReference type="GO" id="GO:0008270">
    <property type="term" value="F:zinc ion binding"/>
    <property type="evidence" value="ECO:0007669"/>
    <property type="project" value="UniProtKB-KW"/>
</dbReference>
<dbReference type="PROSITE" id="PS50808">
    <property type="entry name" value="ZF_BED"/>
    <property type="match status" value="1"/>
</dbReference>
<protein>
    <submittedName>
        <fullName evidence="9">BED-type domain-containing protein</fullName>
    </submittedName>
</protein>
<reference evidence="9" key="1">
    <citation type="submission" date="2017-02" db="UniProtKB">
        <authorList>
            <consortium name="WormBaseParasite"/>
        </authorList>
    </citation>
    <scope>IDENTIFICATION</scope>
</reference>
<feature type="compositionally biased region" description="Acidic residues" evidence="5">
    <location>
        <begin position="9"/>
        <end position="19"/>
    </location>
</feature>
<dbReference type="Proteomes" id="UP000274131">
    <property type="component" value="Unassembled WGS sequence"/>
</dbReference>
<dbReference type="GO" id="GO:1990837">
    <property type="term" value="F:sequence-specific double-stranded DNA binding"/>
    <property type="evidence" value="ECO:0007669"/>
    <property type="project" value="TreeGrafter"/>
</dbReference>
<dbReference type="EMBL" id="UXUI01007516">
    <property type="protein sequence ID" value="VDD87988.1"/>
    <property type="molecule type" value="Genomic_DNA"/>
</dbReference>
<feature type="compositionally biased region" description="Low complexity" evidence="5">
    <location>
        <begin position="252"/>
        <end position="264"/>
    </location>
</feature>
<feature type="compositionally biased region" description="Polar residues" evidence="5">
    <location>
        <begin position="593"/>
        <end position="613"/>
    </location>
</feature>
<reference evidence="7 8" key="2">
    <citation type="submission" date="2018-10" db="EMBL/GenBank/DDBJ databases">
        <authorList>
            <consortium name="Pathogen Informatics"/>
        </authorList>
    </citation>
    <scope>NUCLEOTIDE SEQUENCE [LARGE SCALE GENOMIC DNA]</scope>
</reference>
<feature type="region of interest" description="Disordered" evidence="5">
    <location>
        <begin position="587"/>
        <end position="613"/>
    </location>
</feature>
<keyword evidence="3" id="KW-0862">Zinc</keyword>
<evidence type="ECO:0000259" key="6">
    <source>
        <dbReference type="PROSITE" id="PS50808"/>
    </source>
</evidence>
<gene>
    <name evidence="7" type="ORF">EVEC_LOCUS3131</name>
</gene>
<evidence type="ECO:0000313" key="8">
    <source>
        <dbReference type="Proteomes" id="UP000274131"/>
    </source>
</evidence>
<feature type="compositionally biased region" description="Polar residues" evidence="5">
    <location>
        <begin position="32"/>
        <end position="59"/>
    </location>
</feature>
<dbReference type="WBParaSite" id="EVEC_0000342301-mRNA-1">
    <property type="protein sequence ID" value="EVEC_0000342301-mRNA-1"/>
    <property type="gene ID" value="EVEC_0000342301"/>
</dbReference>
<dbReference type="InterPro" id="IPR036236">
    <property type="entry name" value="Znf_C2H2_sf"/>
</dbReference>
<evidence type="ECO:0000256" key="1">
    <source>
        <dbReference type="ARBA" id="ARBA00022723"/>
    </source>
</evidence>
<name>A0A0N4V0H9_ENTVE</name>
<feature type="domain" description="BED-type" evidence="6">
    <location>
        <begin position="127"/>
        <end position="175"/>
    </location>
</feature>
<dbReference type="InterPro" id="IPR003656">
    <property type="entry name" value="Znf_BED"/>
</dbReference>
<keyword evidence="8" id="KW-1185">Reference proteome</keyword>
<dbReference type="STRING" id="51028.A0A0N4V0H9"/>
<evidence type="ECO:0000256" key="2">
    <source>
        <dbReference type="ARBA" id="ARBA00022771"/>
    </source>
</evidence>
<evidence type="ECO:0000313" key="9">
    <source>
        <dbReference type="WBParaSite" id="EVEC_0000342301-mRNA-1"/>
    </source>
</evidence>
<evidence type="ECO:0000256" key="5">
    <source>
        <dbReference type="SAM" id="MobiDB-lite"/>
    </source>
</evidence>
<proteinExistence type="predicted"/>
<dbReference type="InterPro" id="IPR053031">
    <property type="entry name" value="Cuticle_assoc_protein"/>
</dbReference>
<evidence type="ECO:0000256" key="4">
    <source>
        <dbReference type="PROSITE-ProRule" id="PRU00027"/>
    </source>
</evidence>
<feature type="compositionally biased region" description="Polar residues" evidence="5">
    <location>
        <begin position="241"/>
        <end position="251"/>
    </location>
</feature>
<accession>A0A0N4V0H9</accession>
<dbReference type="PANTHER" id="PTHR34396">
    <property type="entry name" value="OS03G0264950 PROTEIN-RELATED"/>
    <property type="match status" value="1"/>
</dbReference>
<sequence length="744" mass="81864">MGNTIKDEESNEDNEDNEADVARREVGDDSAEVSNEGSYKNTVSNARQTGDTLKANDSSRASFDQNAFNTALMRNLLASARGAMECEARTSGALHSGTFGLDNSNKEGVFNTSSDTVNILPNKKKRQRRNPVWPYFDVSDGIASCKQCSYTTKSVFSTNLKVHLRTHHNDTYKLVIEAEEQQHAALQKSLIVPQPIKQSFGNVPLLPKLSANALSLSLAAAGARDLSLGQILGRMLDMSASKESNTGSKPGTPTTPATPASPAAENDILESPSTSDYDLTYSTLLNGGRIDEGCLPAINQSPCLSKRRRLRRHPVWRFFKDMDGTKSVGCVKCSFSTASPFSTNLKMHLKAHHKDDYTLVLKLEAQQREEEGIRENNFPMAAAATKRKYSADDIQNELDLNLKKAFEPSPPKKKLSLFDVTDEETLASMSTSERLAAMVELAASNNEEDEKEDEQRKNLDCINSSWNFFTKLVIKCDYLSATNSDSGDLMDTDLSSLIGMDAAQASLLARFNLNGADLLQASSLLQKSSLGQSSLNGHLSNRMLQDAAKTVRKRLLFNFLCLYFTTVSKKLPTGEVVKVRMMRKDVHTGGSDEISNGSSHSVSKLSASQNSNSLKNNAVEEASGTGTNSQTPENVVLAGLIGKGFLKPSDSRVAKDEALARFMAKSKAFHFLGMPEFKNFVQTLCPDYQLPSSGSLKRLAETLKIPIEKYFMQSFNAILTLRQFYMVTDYSQILSRIIDDKFYV</sequence>
<evidence type="ECO:0000313" key="7">
    <source>
        <dbReference type="EMBL" id="VDD87988.1"/>
    </source>
</evidence>
<feature type="region of interest" description="Disordered" evidence="5">
    <location>
        <begin position="1"/>
        <end position="59"/>
    </location>
</feature>
<dbReference type="SUPFAM" id="SSF57667">
    <property type="entry name" value="beta-beta-alpha zinc fingers"/>
    <property type="match status" value="2"/>
</dbReference>
<organism evidence="9">
    <name type="scientific">Enterobius vermicularis</name>
    <name type="common">Human pinworm</name>
    <dbReference type="NCBI Taxonomy" id="51028"/>
    <lineage>
        <taxon>Eukaryota</taxon>
        <taxon>Metazoa</taxon>
        <taxon>Ecdysozoa</taxon>
        <taxon>Nematoda</taxon>
        <taxon>Chromadorea</taxon>
        <taxon>Rhabditida</taxon>
        <taxon>Spirurina</taxon>
        <taxon>Oxyuridomorpha</taxon>
        <taxon>Oxyuroidea</taxon>
        <taxon>Oxyuridae</taxon>
        <taxon>Enterobius</taxon>
    </lineage>
</organism>
<dbReference type="PANTHER" id="PTHR34396:SF25">
    <property type="entry name" value="BOUNDARY ELEMENT ASSOCIATED FACTOR"/>
    <property type="match status" value="1"/>
</dbReference>
<feature type="region of interest" description="Disordered" evidence="5">
    <location>
        <begin position="240"/>
        <end position="275"/>
    </location>
</feature>
<evidence type="ECO:0000256" key="3">
    <source>
        <dbReference type="ARBA" id="ARBA00022833"/>
    </source>
</evidence>
<keyword evidence="1" id="KW-0479">Metal-binding</keyword>